<keyword evidence="2" id="KW-1185">Reference proteome</keyword>
<evidence type="ECO:0000313" key="1">
    <source>
        <dbReference type="EMBL" id="MFC6887071.1"/>
    </source>
</evidence>
<gene>
    <name evidence="1" type="ORF">ACFQKB_45410</name>
</gene>
<dbReference type="SUPFAM" id="SSF54593">
    <property type="entry name" value="Glyoxalase/Bleomycin resistance protein/Dihydroxybiphenyl dioxygenase"/>
    <property type="match status" value="1"/>
</dbReference>
<protein>
    <submittedName>
        <fullName evidence="1">VOC family protein</fullName>
    </submittedName>
</protein>
<dbReference type="EMBL" id="JBHSXS010000067">
    <property type="protein sequence ID" value="MFC6887071.1"/>
    <property type="molecule type" value="Genomic_DNA"/>
</dbReference>
<evidence type="ECO:0000313" key="2">
    <source>
        <dbReference type="Proteomes" id="UP001596380"/>
    </source>
</evidence>
<proteinExistence type="predicted"/>
<dbReference type="RefSeq" id="WP_160822741.1">
    <property type="nucleotide sequence ID" value="NZ_JBHSXE010000001.1"/>
</dbReference>
<dbReference type="Proteomes" id="UP001596380">
    <property type="component" value="Unassembled WGS sequence"/>
</dbReference>
<name>A0ABW2CZ74_9ACTN</name>
<accession>A0ABW2CZ74</accession>
<dbReference type="Gene3D" id="3.10.180.10">
    <property type="entry name" value="2,3-Dihydroxybiphenyl 1,2-Dioxygenase, domain 1"/>
    <property type="match status" value="1"/>
</dbReference>
<sequence>MTSQGFELIYIETHDWDRSLAFWQGLGFKMEFETDHQSGILVAPNGSRIYLAQQSLDDPLAMDLYLGVADAKDVRPDAAVDVVRPFTTTHWGTEVMTVRDPDGRIIRIQAPSEQGEHS</sequence>
<organism evidence="1 2">
    <name type="scientific">Actinomadura yumaensis</name>
    <dbReference type="NCBI Taxonomy" id="111807"/>
    <lineage>
        <taxon>Bacteria</taxon>
        <taxon>Bacillati</taxon>
        <taxon>Actinomycetota</taxon>
        <taxon>Actinomycetes</taxon>
        <taxon>Streptosporangiales</taxon>
        <taxon>Thermomonosporaceae</taxon>
        <taxon>Actinomadura</taxon>
    </lineage>
</organism>
<dbReference type="InterPro" id="IPR029068">
    <property type="entry name" value="Glyas_Bleomycin-R_OHBP_Dase"/>
</dbReference>
<reference evidence="2" key="1">
    <citation type="journal article" date="2019" name="Int. J. Syst. Evol. Microbiol.">
        <title>The Global Catalogue of Microorganisms (GCM) 10K type strain sequencing project: providing services to taxonomists for standard genome sequencing and annotation.</title>
        <authorList>
            <consortium name="The Broad Institute Genomics Platform"/>
            <consortium name="The Broad Institute Genome Sequencing Center for Infectious Disease"/>
            <person name="Wu L."/>
            <person name="Ma J."/>
        </authorList>
    </citation>
    <scope>NUCLEOTIDE SEQUENCE [LARGE SCALE GENOMIC DNA]</scope>
    <source>
        <strain evidence="2">JCM 3369</strain>
    </source>
</reference>
<comment type="caution">
    <text evidence="1">The sequence shown here is derived from an EMBL/GenBank/DDBJ whole genome shotgun (WGS) entry which is preliminary data.</text>
</comment>